<dbReference type="GO" id="GO:0016740">
    <property type="term" value="F:transferase activity"/>
    <property type="evidence" value="ECO:0007669"/>
    <property type="project" value="UniProtKB-KW"/>
</dbReference>
<name>A0A4V2PIW9_PSEEN</name>
<reference evidence="2 3" key="1">
    <citation type="submission" date="2019-03" db="EMBL/GenBank/DDBJ databases">
        <title>Sequencing the genomes of 1000 actinobacteria strains.</title>
        <authorList>
            <person name="Klenk H.-P."/>
        </authorList>
    </citation>
    <scope>NUCLEOTIDE SEQUENCE [LARGE SCALE GENOMIC DNA]</scope>
    <source>
        <strain evidence="2 3">DSM 44969</strain>
    </source>
</reference>
<organism evidence="2 3">
    <name type="scientific">Pseudonocardia endophytica</name>
    <dbReference type="NCBI Taxonomy" id="401976"/>
    <lineage>
        <taxon>Bacteria</taxon>
        <taxon>Bacillati</taxon>
        <taxon>Actinomycetota</taxon>
        <taxon>Actinomycetes</taxon>
        <taxon>Pseudonocardiales</taxon>
        <taxon>Pseudonocardiaceae</taxon>
        <taxon>Pseudonocardia</taxon>
    </lineage>
</organism>
<dbReference type="CDD" id="cd01745">
    <property type="entry name" value="GATase1_2"/>
    <property type="match status" value="1"/>
</dbReference>
<dbReference type="EMBL" id="SMFZ01000001">
    <property type="protein sequence ID" value="TCK26206.1"/>
    <property type="molecule type" value="Genomic_DNA"/>
</dbReference>
<accession>A0A4V2PIW9</accession>
<keyword evidence="3" id="KW-1185">Reference proteome</keyword>
<evidence type="ECO:0000313" key="2">
    <source>
        <dbReference type="EMBL" id="TCK26206.1"/>
    </source>
</evidence>
<dbReference type="Gene3D" id="3.40.50.880">
    <property type="match status" value="1"/>
</dbReference>
<dbReference type="GO" id="GO:0005829">
    <property type="term" value="C:cytosol"/>
    <property type="evidence" value="ECO:0007669"/>
    <property type="project" value="TreeGrafter"/>
</dbReference>
<dbReference type="GO" id="GO:0006598">
    <property type="term" value="P:polyamine catabolic process"/>
    <property type="evidence" value="ECO:0007669"/>
    <property type="project" value="TreeGrafter"/>
</dbReference>
<proteinExistence type="predicted"/>
<dbReference type="InterPro" id="IPR044668">
    <property type="entry name" value="PuuD-like"/>
</dbReference>
<dbReference type="PANTHER" id="PTHR43235:SF1">
    <property type="entry name" value="GLUTAMINE AMIDOTRANSFERASE PB2B2.05-RELATED"/>
    <property type="match status" value="1"/>
</dbReference>
<sequence>MTAPPIVGISGRRRPAAGAHDGPAALDELDVEVYFAGYADRLADAGALPLHIPVRADPGEVVARLDALVLTGGSDVDPDLYGASPRPGAAHDRGRDLREMALLAAALERGIPVLAICRGLQLLNVHFGGTLVQHLDHHPLGRDGAHDVTFLPGSVLHSVYGTTVPVNSLHHQSVDVVGNGLVAVGHAPDGVVEAAELPGRDVVGVQWHPEQLAHSDPIFAWMTDVASVARAASPGATASG</sequence>
<dbReference type="InterPro" id="IPR029062">
    <property type="entry name" value="Class_I_gatase-like"/>
</dbReference>
<dbReference type="Proteomes" id="UP000295560">
    <property type="component" value="Unassembled WGS sequence"/>
</dbReference>
<keyword evidence="2" id="KW-0315">Glutamine amidotransferase</keyword>
<dbReference type="PANTHER" id="PTHR43235">
    <property type="entry name" value="GLUTAMINE AMIDOTRANSFERASE PB2B2.05-RELATED"/>
    <property type="match status" value="1"/>
</dbReference>
<keyword evidence="2" id="KW-0808">Transferase</keyword>
<dbReference type="PROSITE" id="PS51273">
    <property type="entry name" value="GATASE_TYPE_1"/>
    <property type="match status" value="1"/>
</dbReference>
<evidence type="ECO:0000313" key="3">
    <source>
        <dbReference type="Proteomes" id="UP000295560"/>
    </source>
</evidence>
<dbReference type="GO" id="GO:0033969">
    <property type="term" value="F:gamma-glutamyl-gamma-aminobutyrate hydrolase activity"/>
    <property type="evidence" value="ECO:0007669"/>
    <property type="project" value="TreeGrafter"/>
</dbReference>
<dbReference type="SUPFAM" id="SSF52317">
    <property type="entry name" value="Class I glutamine amidotransferase-like"/>
    <property type="match status" value="1"/>
</dbReference>
<evidence type="ECO:0000256" key="1">
    <source>
        <dbReference type="SAM" id="MobiDB-lite"/>
    </source>
</evidence>
<dbReference type="OrthoDB" id="9813383at2"/>
<dbReference type="AlphaFoldDB" id="A0A4V2PIW9"/>
<feature type="region of interest" description="Disordered" evidence="1">
    <location>
        <begin position="1"/>
        <end position="20"/>
    </location>
</feature>
<gene>
    <name evidence="2" type="ORF">EV378_2035</name>
</gene>
<dbReference type="RefSeq" id="WP_132423103.1">
    <property type="nucleotide sequence ID" value="NZ_SMFZ01000001.1"/>
</dbReference>
<dbReference type="Pfam" id="PF07722">
    <property type="entry name" value="Peptidase_C26"/>
    <property type="match status" value="1"/>
</dbReference>
<protein>
    <submittedName>
        <fullName evidence="2">Putative glutamine amidotransferase</fullName>
    </submittedName>
</protein>
<dbReference type="InterPro" id="IPR011697">
    <property type="entry name" value="Peptidase_C26"/>
</dbReference>
<comment type="caution">
    <text evidence="2">The sequence shown here is derived from an EMBL/GenBank/DDBJ whole genome shotgun (WGS) entry which is preliminary data.</text>
</comment>